<dbReference type="InterPro" id="IPR016181">
    <property type="entry name" value="Acyl_CoA_acyltransferase"/>
</dbReference>
<protein>
    <submittedName>
        <fullName evidence="1">GNAT family N-acetyltransferase</fullName>
    </submittedName>
</protein>
<gene>
    <name evidence="1" type="ORF">K0O64_20065</name>
</gene>
<dbReference type="SUPFAM" id="SSF55729">
    <property type="entry name" value="Acyl-CoA N-acyltransferases (Nat)"/>
    <property type="match status" value="1"/>
</dbReference>
<sequence>MALHFVDHRRTSADKYSWVPPFDWSVSYENDQWWDDARYYVSDPWFVQVLEYGVEVARIEMDDPGGINPTYLDVPVIGDDERLEVQLIEVATTERRRKVGTRVVYELMERHSGRRLFAYSETADEFWSSLGWERFDHPEGPQFHRPLFIQSSAC</sequence>
<evidence type="ECO:0000313" key="2">
    <source>
        <dbReference type="Proteomes" id="UP000825367"/>
    </source>
</evidence>
<evidence type="ECO:0000313" key="1">
    <source>
        <dbReference type="EMBL" id="QYL15401.1"/>
    </source>
</evidence>
<proteinExistence type="predicted"/>
<reference evidence="1 2" key="1">
    <citation type="submission" date="2021-07" db="EMBL/GenBank/DDBJ databases">
        <title>Whole genome sequencing of non-tuberculosis mycobacteria type-strains.</title>
        <authorList>
            <person name="Igarashi Y."/>
            <person name="Osugi A."/>
            <person name="Mitarai S."/>
        </authorList>
    </citation>
    <scope>NUCLEOTIDE SEQUENCE [LARGE SCALE GENOMIC DNA]</scope>
    <source>
        <strain evidence="1 2">JCM 16370</strain>
    </source>
</reference>
<dbReference type="EMBL" id="CP080333">
    <property type="protein sequence ID" value="QYL15401.1"/>
    <property type="molecule type" value="Genomic_DNA"/>
</dbReference>
<name>A0ABX8VC88_9MYCO</name>
<dbReference type="Proteomes" id="UP000825367">
    <property type="component" value="Chromosome"/>
</dbReference>
<keyword evidence="2" id="KW-1185">Reference proteome</keyword>
<dbReference type="RefSeq" id="WP_096311868.1">
    <property type="nucleotide sequence ID" value="NZ_BAAAVX010000006.1"/>
</dbReference>
<organism evidence="1 2">
    <name type="scientific">Mycolicibacterium pallens</name>
    <dbReference type="NCBI Taxonomy" id="370524"/>
    <lineage>
        <taxon>Bacteria</taxon>
        <taxon>Bacillati</taxon>
        <taxon>Actinomycetota</taxon>
        <taxon>Actinomycetes</taxon>
        <taxon>Mycobacteriales</taxon>
        <taxon>Mycobacteriaceae</taxon>
        <taxon>Mycolicibacterium</taxon>
    </lineage>
</organism>
<accession>A0ABX8VC88</accession>